<evidence type="ECO:0000313" key="1">
    <source>
        <dbReference type="EMBL" id="KAF1750119.1"/>
    </source>
</evidence>
<gene>
    <name evidence="1" type="ORF">GCK72_016665</name>
</gene>
<comment type="caution">
    <text evidence="1">The sequence shown here is derived from an EMBL/GenBank/DDBJ whole genome shotgun (WGS) entry which is preliminary data.</text>
</comment>
<name>A0A6A5G6K3_CAERE</name>
<proteinExistence type="predicted"/>
<dbReference type="AlphaFoldDB" id="A0A6A5G6K3"/>
<protein>
    <submittedName>
        <fullName evidence="1">Uncharacterized protein</fullName>
    </submittedName>
</protein>
<dbReference type="CTD" id="78776372"/>
<dbReference type="GeneID" id="78776372"/>
<organism evidence="1 2">
    <name type="scientific">Caenorhabditis remanei</name>
    <name type="common">Caenorhabditis vulgaris</name>
    <dbReference type="NCBI Taxonomy" id="31234"/>
    <lineage>
        <taxon>Eukaryota</taxon>
        <taxon>Metazoa</taxon>
        <taxon>Ecdysozoa</taxon>
        <taxon>Nematoda</taxon>
        <taxon>Chromadorea</taxon>
        <taxon>Rhabditida</taxon>
        <taxon>Rhabditina</taxon>
        <taxon>Rhabditomorpha</taxon>
        <taxon>Rhabditoidea</taxon>
        <taxon>Rhabditidae</taxon>
        <taxon>Peloderinae</taxon>
        <taxon>Caenorhabditis</taxon>
    </lineage>
</organism>
<dbReference type="KEGG" id="crq:GCK72_016665"/>
<sequence>MLSLSLKAMTSTTEASTALNHRVDQIVHKVESGFQLASRGSSGVRNHFTASHIQQGFHCEILSGWLVTDARGEGGVDDIDPIVDRGNHLFLDLGCTDVDLVGGSNSEPTASGKELE</sequence>
<dbReference type="EMBL" id="WUAV01000005">
    <property type="protein sequence ID" value="KAF1750119.1"/>
    <property type="molecule type" value="Genomic_DNA"/>
</dbReference>
<accession>A0A6A5G6K3</accession>
<dbReference type="Proteomes" id="UP000483820">
    <property type="component" value="Chromosome V"/>
</dbReference>
<evidence type="ECO:0000313" key="2">
    <source>
        <dbReference type="Proteomes" id="UP000483820"/>
    </source>
</evidence>
<dbReference type="RefSeq" id="XP_053580532.1">
    <property type="nucleotide sequence ID" value="XM_053731619.1"/>
</dbReference>
<reference evidence="1 2" key="1">
    <citation type="submission" date="2019-12" db="EMBL/GenBank/DDBJ databases">
        <title>Chromosome-level assembly of the Caenorhabditis remanei genome.</title>
        <authorList>
            <person name="Teterina A.A."/>
            <person name="Willis J.H."/>
            <person name="Phillips P.C."/>
        </authorList>
    </citation>
    <scope>NUCLEOTIDE SEQUENCE [LARGE SCALE GENOMIC DNA]</scope>
    <source>
        <strain evidence="1 2">PX506</strain>
        <tissue evidence="1">Whole organism</tissue>
    </source>
</reference>